<gene>
    <name evidence="4" type="ORF">E2R66_18720</name>
</gene>
<feature type="domain" description="Glycosyl transferase family 1" evidence="2">
    <location>
        <begin position="155"/>
        <end position="306"/>
    </location>
</feature>
<protein>
    <submittedName>
        <fullName evidence="4">Glycosyltransferase family 1 protein</fullName>
    </submittedName>
</protein>
<dbReference type="Gene3D" id="3.40.50.2000">
    <property type="entry name" value="Glycogen Phosphorylase B"/>
    <property type="match status" value="2"/>
</dbReference>
<reference evidence="4 5" key="1">
    <citation type="journal article" date="2017" name="Int. J. Syst. Evol. Microbiol.">
        <title>Mucilaginibacterpsychrotolerans sp. nov., isolated from peatlands.</title>
        <authorList>
            <person name="Deng Y."/>
            <person name="Shen L."/>
            <person name="Xu B."/>
            <person name="Liu Y."/>
            <person name="Gu Z."/>
            <person name="Liu H."/>
            <person name="Zhou Y."/>
        </authorList>
    </citation>
    <scope>NUCLEOTIDE SEQUENCE [LARGE SCALE GENOMIC DNA]</scope>
    <source>
        <strain evidence="4 5">NH7-4</strain>
    </source>
</reference>
<comment type="caution">
    <text evidence="4">The sequence shown here is derived from an EMBL/GenBank/DDBJ whole genome shotgun (WGS) entry which is preliminary data.</text>
</comment>
<dbReference type="InterPro" id="IPR001296">
    <property type="entry name" value="Glyco_trans_1"/>
</dbReference>
<dbReference type="InterPro" id="IPR028098">
    <property type="entry name" value="Glyco_trans_4-like_N"/>
</dbReference>
<dbReference type="OrthoDB" id="9801609at2"/>
<keyword evidence="1 4" id="KW-0808">Transferase</keyword>
<name>A0A4Y8S909_9SPHI</name>
<evidence type="ECO:0000256" key="1">
    <source>
        <dbReference type="ARBA" id="ARBA00022679"/>
    </source>
</evidence>
<dbReference type="CDD" id="cd03809">
    <property type="entry name" value="GT4_MtfB-like"/>
    <property type="match status" value="1"/>
</dbReference>
<keyword evidence="5" id="KW-1185">Reference proteome</keyword>
<accession>A0A4Y8S909</accession>
<dbReference type="SUPFAM" id="SSF53756">
    <property type="entry name" value="UDP-Glycosyltransferase/glycogen phosphorylase"/>
    <property type="match status" value="1"/>
</dbReference>
<dbReference type="PANTHER" id="PTHR46401:SF2">
    <property type="entry name" value="GLYCOSYLTRANSFERASE WBBK-RELATED"/>
    <property type="match status" value="1"/>
</dbReference>
<dbReference type="Pfam" id="PF00534">
    <property type="entry name" value="Glycos_transf_1"/>
    <property type="match status" value="1"/>
</dbReference>
<evidence type="ECO:0000259" key="3">
    <source>
        <dbReference type="Pfam" id="PF13439"/>
    </source>
</evidence>
<dbReference type="RefSeq" id="WP_133233365.1">
    <property type="nucleotide sequence ID" value="NZ_SOZE01000021.1"/>
</dbReference>
<organism evidence="4 5">
    <name type="scientific">Mucilaginibacter psychrotolerans</name>
    <dbReference type="NCBI Taxonomy" id="1524096"/>
    <lineage>
        <taxon>Bacteria</taxon>
        <taxon>Pseudomonadati</taxon>
        <taxon>Bacteroidota</taxon>
        <taxon>Sphingobacteriia</taxon>
        <taxon>Sphingobacteriales</taxon>
        <taxon>Sphingobacteriaceae</taxon>
        <taxon>Mucilaginibacter</taxon>
    </lineage>
</organism>
<dbReference type="Pfam" id="PF13439">
    <property type="entry name" value="Glyco_transf_4"/>
    <property type="match status" value="1"/>
</dbReference>
<proteinExistence type="predicted"/>
<dbReference type="GO" id="GO:0016757">
    <property type="term" value="F:glycosyltransferase activity"/>
    <property type="evidence" value="ECO:0007669"/>
    <property type="project" value="InterPro"/>
</dbReference>
<sequence length="326" mass="36161">MNVFADGRWAGDTGIGRLYKEVISRTPESINLSVLESDFKLGHPLSPWYLGKQVEQNNSDVFYSPSYMPPWHSAIPFVITIHDLNHLYYYTRFHKLYLKHFIAYLATRAKKVITVSNYTKAEIVKALKLNPGKIEVVYNGVEPVFAANTESLNFGRPYFFYIGNRRGYKNIHRMLAAFAAARIPTDYIIALSGNTDGEIEAAITSLSLNERVKFLGNISEAELPSVYKGAYGLLFVSLMEGFGLPVIEAMASGTPVITSNITSLPEVAGNAALLVNPLETASIATAIEQLVDDSGLHTQLSAAGRRQAGKFCWENTARQTWDIILK</sequence>
<feature type="domain" description="Glycosyltransferase subfamily 4-like N-terminal" evidence="3">
    <location>
        <begin position="41"/>
        <end position="143"/>
    </location>
</feature>
<dbReference type="AlphaFoldDB" id="A0A4Y8S909"/>
<dbReference type="PANTHER" id="PTHR46401">
    <property type="entry name" value="GLYCOSYLTRANSFERASE WBBK-RELATED"/>
    <property type="match status" value="1"/>
</dbReference>
<evidence type="ECO:0000259" key="2">
    <source>
        <dbReference type="Pfam" id="PF00534"/>
    </source>
</evidence>
<dbReference type="EMBL" id="SOZE01000021">
    <property type="protein sequence ID" value="TFF35519.1"/>
    <property type="molecule type" value="Genomic_DNA"/>
</dbReference>
<dbReference type="Proteomes" id="UP000297540">
    <property type="component" value="Unassembled WGS sequence"/>
</dbReference>
<evidence type="ECO:0000313" key="5">
    <source>
        <dbReference type="Proteomes" id="UP000297540"/>
    </source>
</evidence>
<evidence type="ECO:0000313" key="4">
    <source>
        <dbReference type="EMBL" id="TFF35519.1"/>
    </source>
</evidence>